<keyword evidence="7" id="KW-0067">ATP-binding</keyword>
<accession>A0A0R1U8I2</accession>
<evidence type="ECO:0000256" key="2">
    <source>
        <dbReference type="ARBA" id="ARBA00022741"/>
    </source>
</evidence>
<dbReference type="EMBL" id="AZFK01000044">
    <property type="protein sequence ID" value="KRL89601.1"/>
    <property type="molecule type" value="Genomic_DNA"/>
</dbReference>
<organism evidence="12 13">
    <name type="scientific">Limosilactobacillus ingluviei DSM 15946</name>
    <dbReference type="NCBI Taxonomy" id="1423760"/>
    <lineage>
        <taxon>Bacteria</taxon>
        <taxon>Bacillati</taxon>
        <taxon>Bacillota</taxon>
        <taxon>Bacilli</taxon>
        <taxon>Lactobacillales</taxon>
        <taxon>Lactobacillaceae</taxon>
        <taxon>Limosilactobacillus</taxon>
    </lineage>
</organism>
<proteinExistence type="predicted"/>
<dbReference type="InterPro" id="IPR038726">
    <property type="entry name" value="PDDEXK_AddAB-type"/>
</dbReference>
<evidence type="ECO:0000256" key="7">
    <source>
        <dbReference type="ARBA" id="ARBA00022840"/>
    </source>
</evidence>
<feature type="domain" description="ATP-dependent helicase/deoxyribonuclease subunit B N-terminal" evidence="11">
    <location>
        <begin position="6"/>
        <end position="301"/>
    </location>
</feature>
<dbReference type="GO" id="GO:0006310">
    <property type="term" value="P:DNA recombination"/>
    <property type="evidence" value="ECO:0007669"/>
    <property type="project" value="TreeGrafter"/>
</dbReference>
<dbReference type="Pfam" id="PF12705">
    <property type="entry name" value="PDDEXK_1"/>
    <property type="match status" value="1"/>
</dbReference>
<evidence type="ECO:0000313" key="13">
    <source>
        <dbReference type="Proteomes" id="UP000050816"/>
    </source>
</evidence>
<sequence length="1224" mass="136508">MPSLQFILGSAAVDHQAALLDHLAAQLAAHPTDRFFYLVPNHIKFSTEIDVLSQLKARQASPIYAQTQVQVLSFSRLAWFLLRDVPAFNAPRISPTGLTMVVAAIVKQLTPAQLRLFAKEAHQPGFIQDLTRQVMELRNANIAPEDYDQIKQRSAAWAQAHGQTDAAFDDKLAVLFTVYQRFMAALGDQLATPDIYDLLIQALRQGDFSTTHFYLDRYNAQFSAKEEQVVEAMIENGATTTVSLVLDRPYRGSQVPDPNQLFYQPGLMYHRLARFAEQHGAITFLPDEFASRPRVAPALQEVERWLAATSQFTTPAPAPTLPQAVHFMTAPTRLAELNAVAAKIRQLVTHQHYRYRDFLVLTRRLDGYETMLQPVFAAHEIPVFNDNDRPMKTHPLVTLVLGLFQVLWGHFQLTDLMQVLKTGLLLPAVEVAGQPLTAEQFKADLYLTENWALKYGKSGASWLSTKPFEYTPHLKITPAMEQTALGQAELQKRAQLNRVKHYVKTELAPFLAQWRQAKTGRQAAQLLFEFLHHQGVEKQLAAWEQAAVEAGELALGQEPQQVWQLFCQLLDEYVLALGDQTPFNLTDFRDLLLVGFQTATYSQIPSTIDQVLVSESGITQTERRQVVFIIGATDDVMPTVQLEPGLLTPAERQRLAQGLRADQYLPVAGLEKIANEPFVNYLAMMTPQAELYLSAPLQGGEEEQVGLSPYLTGLAAHFNQPITALPATPVPQADFAAVAPFVSAPAATRSNFIRVRRLKQDNAQPLSSSWRLVVRLLNQLQPDRPPLLPAYHYQNEPQPLTPALAEQLYGHLAPELVAARAAAQQADAPLPAIPPEQAHSTLYTSVSQLQTFYQNPYEYFLKYGLRLKKREEFEISPADSGTFYHNVMEHFIAANQPHLATLDEAALAKQTALALAWAESQQPLLVELSDEKRRFAYQLNHLKQVAAAMTRLLVNQAQLSTATPLHTEQTFGTTTAALPPLVHRLADQVHQVQVRGRIDRIDQIQTAQQTYQMVLDYKSGQRQFDLVRALSGLDLQLLTYLAALQNSAPTTKLAGAFYLHLGNEVLRASDLKRRSAVANTLQNHRYNGLILNDPDLLTAVDTELGQTGRGQLLKVSYTKSKQTYRANQGSALVTPAQLKWLLDQNTALITKAATAILTGVNTLAPYRLVEATTASNGLTNSDFLPIFAFDNVLDQDKFRDITLSEAAVKQQLQALDEPTENKEG</sequence>
<keyword evidence="6" id="KW-0269">Exonuclease</keyword>
<reference evidence="12 13" key="1">
    <citation type="journal article" date="2015" name="Genome Announc.">
        <title>Expanding the biotechnology potential of lactobacilli through comparative genomics of 213 strains and associated genera.</title>
        <authorList>
            <person name="Sun Z."/>
            <person name="Harris H.M."/>
            <person name="McCann A."/>
            <person name="Guo C."/>
            <person name="Argimon S."/>
            <person name="Zhang W."/>
            <person name="Yang X."/>
            <person name="Jeffery I.B."/>
            <person name="Cooney J.C."/>
            <person name="Kagawa T.F."/>
            <person name="Liu W."/>
            <person name="Song Y."/>
            <person name="Salvetti E."/>
            <person name="Wrobel A."/>
            <person name="Rasinkangas P."/>
            <person name="Parkhill J."/>
            <person name="Rea M.C."/>
            <person name="O'Sullivan O."/>
            <person name="Ritari J."/>
            <person name="Douillard F.P."/>
            <person name="Paul Ross R."/>
            <person name="Yang R."/>
            <person name="Briner A.E."/>
            <person name="Felis G.E."/>
            <person name="de Vos W.M."/>
            <person name="Barrangou R."/>
            <person name="Klaenhammer T.R."/>
            <person name="Caufield P.W."/>
            <person name="Cui Y."/>
            <person name="Zhang H."/>
            <person name="O'Toole P.W."/>
        </authorList>
    </citation>
    <scope>NUCLEOTIDE SEQUENCE [LARGE SCALE GENOMIC DNA]</scope>
    <source>
        <strain evidence="12 13">DSM 15946</strain>
    </source>
</reference>
<dbReference type="InterPro" id="IPR011335">
    <property type="entry name" value="Restrct_endonuc-II-like"/>
</dbReference>
<dbReference type="InterPro" id="IPR049035">
    <property type="entry name" value="ADDB_N"/>
</dbReference>
<dbReference type="PATRIC" id="fig|1423760.3.peg.1781"/>
<evidence type="ECO:0000256" key="8">
    <source>
        <dbReference type="ARBA" id="ARBA00023125"/>
    </source>
</evidence>
<dbReference type="PANTHER" id="PTHR30591:SF1">
    <property type="entry name" value="RECBCD ENZYME SUBUNIT RECC"/>
    <property type="match status" value="1"/>
</dbReference>
<dbReference type="SUPFAM" id="SSF52540">
    <property type="entry name" value="P-loop containing nucleoside triphosphate hydrolases"/>
    <property type="match status" value="1"/>
</dbReference>
<name>A0A0R1U8I2_9LACO</name>
<dbReference type="GO" id="GO:0004527">
    <property type="term" value="F:exonuclease activity"/>
    <property type="evidence" value="ECO:0007669"/>
    <property type="project" value="UniProtKB-KW"/>
</dbReference>
<dbReference type="PANTHER" id="PTHR30591">
    <property type="entry name" value="RECBCD ENZYME SUBUNIT RECC"/>
    <property type="match status" value="1"/>
</dbReference>
<evidence type="ECO:0000313" key="12">
    <source>
        <dbReference type="EMBL" id="KRL89601.1"/>
    </source>
</evidence>
<keyword evidence="8" id="KW-0238">DNA-binding</keyword>
<evidence type="ECO:0000259" key="11">
    <source>
        <dbReference type="Pfam" id="PF21445"/>
    </source>
</evidence>
<keyword evidence="9" id="KW-0234">DNA repair</keyword>
<dbReference type="InterPro" id="IPR027417">
    <property type="entry name" value="P-loop_NTPase"/>
</dbReference>
<dbReference type="GO" id="GO:0003677">
    <property type="term" value="F:DNA binding"/>
    <property type="evidence" value="ECO:0007669"/>
    <property type="project" value="UniProtKB-KW"/>
</dbReference>
<evidence type="ECO:0000256" key="6">
    <source>
        <dbReference type="ARBA" id="ARBA00022839"/>
    </source>
</evidence>
<keyword evidence="2" id="KW-0547">Nucleotide-binding</keyword>
<evidence type="ECO:0000256" key="3">
    <source>
        <dbReference type="ARBA" id="ARBA00022763"/>
    </source>
</evidence>
<comment type="caution">
    <text evidence="12">The sequence shown here is derived from an EMBL/GenBank/DDBJ whole genome shotgun (WGS) entry which is preliminary data.</text>
</comment>
<dbReference type="Proteomes" id="UP000050816">
    <property type="component" value="Unassembled WGS sequence"/>
</dbReference>
<gene>
    <name evidence="12" type="ORF">FC43_GL001706</name>
</gene>
<keyword evidence="5" id="KW-0347">Helicase</keyword>
<evidence type="ECO:0000256" key="4">
    <source>
        <dbReference type="ARBA" id="ARBA00022801"/>
    </source>
</evidence>
<dbReference type="RefSeq" id="WP_056954935.1">
    <property type="nucleotide sequence ID" value="NZ_AZFK01000044.1"/>
</dbReference>
<keyword evidence="1" id="KW-0540">Nuclease</keyword>
<keyword evidence="3" id="KW-0227">DNA damage</keyword>
<dbReference type="SUPFAM" id="SSF52980">
    <property type="entry name" value="Restriction endonuclease-like"/>
    <property type="match status" value="1"/>
</dbReference>
<evidence type="ECO:0000256" key="1">
    <source>
        <dbReference type="ARBA" id="ARBA00022722"/>
    </source>
</evidence>
<evidence type="ECO:0000259" key="10">
    <source>
        <dbReference type="Pfam" id="PF12705"/>
    </source>
</evidence>
<protein>
    <submittedName>
        <fullName evidence="12">ATP-dependent nuclease subunit B</fullName>
    </submittedName>
</protein>
<evidence type="ECO:0000256" key="9">
    <source>
        <dbReference type="ARBA" id="ARBA00023204"/>
    </source>
</evidence>
<evidence type="ECO:0000256" key="5">
    <source>
        <dbReference type="ARBA" id="ARBA00022806"/>
    </source>
</evidence>
<dbReference type="Gene3D" id="3.40.50.300">
    <property type="entry name" value="P-loop containing nucleotide triphosphate hydrolases"/>
    <property type="match status" value="3"/>
</dbReference>
<dbReference type="GO" id="GO:0004386">
    <property type="term" value="F:helicase activity"/>
    <property type="evidence" value="ECO:0007669"/>
    <property type="project" value="UniProtKB-KW"/>
</dbReference>
<dbReference type="GO" id="GO:0005524">
    <property type="term" value="F:ATP binding"/>
    <property type="evidence" value="ECO:0007669"/>
    <property type="project" value="UniProtKB-KW"/>
</dbReference>
<dbReference type="GO" id="GO:0006281">
    <property type="term" value="P:DNA repair"/>
    <property type="evidence" value="ECO:0007669"/>
    <property type="project" value="UniProtKB-KW"/>
</dbReference>
<dbReference type="AlphaFoldDB" id="A0A0R1U8I2"/>
<keyword evidence="4" id="KW-0378">Hydrolase</keyword>
<dbReference type="Gene3D" id="3.90.320.10">
    <property type="match status" value="1"/>
</dbReference>
<dbReference type="Pfam" id="PF21445">
    <property type="entry name" value="ADDB_N"/>
    <property type="match status" value="1"/>
</dbReference>
<dbReference type="InterPro" id="IPR011604">
    <property type="entry name" value="PDDEXK-like_dom_sf"/>
</dbReference>
<feature type="domain" description="PD-(D/E)XK endonuclease-like" evidence="10">
    <location>
        <begin position="844"/>
        <end position="1069"/>
    </location>
</feature>